<proteinExistence type="predicted"/>
<accession>A0A3Q7FL87</accession>
<dbReference type="EnsemblPlants" id="Solyc03g063460.1.1">
    <property type="protein sequence ID" value="Solyc03g063460.1.1.1"/>
    <property type="gene ID" value="Solyc03g063460.1"/>
</dbReference>
<protein>
    <submittedName>
        <fullName evidence="1">Uncharacterized protein</fullName>
    </submittedName>
</protein>
<keyword evidence="2" id="KW-1185">Reference proteome</keyword>
<sequence length="66" mass="7480">MDIDDKNLGASEHINPFGKIPQRRVTKRAIVVAVWLTASTNTQPADRYYVIEESGFVRYGYETGYA</sequence>
<dbReference type="Proteomes" id="UP000004994">
    <property type="component" value="Chromosome 3"/>
</dbReference>
<evidence type="ECO:0000313" key="1">
    <source>
        <dbReference type="EnsemblPlants" id="Solyc03g063460.1.1.1"/>
    </source>
</evidence>
<dbReference type="Gramene" id="Solyc03g063460.1.1">
    <property type="protein sequence ID" value="Solyc03g063460.1.1.1"/>
    <property type="gene ID" value="Solyc03g063460.1"/>
</dbReference>
<evidence type="ECO:0000313" key="2">
    <source>
        <dbReference type="Proteomes" id="UP000004994"/>
    </source>
</evidence>
<dbReference type="OMA" id="PAERYYV"/>
<organism evidence="1">
    <name type="scientific">Solanum lycopersicum</name>
    <name type="common">Tomato</name>
    <name type="synonym">Lycopersicon esculentum</name>
    <dbReference type="NCBI Taxonomy" id="4081"/>
    <lineage>
        <taxon>Eukaryota</taxon>
        <taxon>Viridiplantae</taxon>
        <taxon>Streptophyta</taxon>
        <taxon>Embryophyta</taxon>
        <taxon>Tracheophyta</taxon>
        <taxon>Spermatophyta</taxon>
        <taxon>Magnoliopsida</taxon>
        <taxon>eudicotyledons</taxon>
        <taxon>Gunneridae</taxon>
        <taxon>Pentapetalae</taxon>
        <taxon>asterids</taxon>
        <taxon>lamiids</taxon>
        <taxon>Solanales</taxon>
        <taxon>Solanaceae</taxon>
        <taxon>Solanoideae</taxon>
        <taxon>Solaneae</taxon>
        <taxon>Solanum</taxon>
        <taxon>Solanum subgen. Lycopersicon</taxon>
    </lineage>
</organism>
<dbReference type="PaxDb" id="4081-Solyc03g063460.1.1"/>
<name>A0A3Q7FL87_SOLLC</name>
<dbReference type="InParanoid" id="A0A3Q7FL87"/>
<reference evidence="1" key="2">
    <citation type="submission" date="2019-01" db="UniProtKB">
        <authorList>
            <consortium name="EnsemblPlants"/>
        </authorList>
    </citation>
    <scope>IDENTIFICATION</scope>
    <source>
        <strain evidence="1">cv. Heinz 1706</strain>
    </source>
</reference>
<dbReference type="AlphaFoldDB" id="A0A3Q7FL87"/>
<reference evidence="1" key="1">
    <citation type="journal article" date="2012" name="Nature">
        <title>The tomato genome sequence provides insights into fleshy fruit evolution.</title>
        <authorList>
            <consortium name="Tomato Genome Consortium"/>
        </authorList>
    </citation>
    <scope>NUCLEOTIDE SEQUENCE [LARGE SCALE GENOMIC DNA]</scope>
    <source>
        <strain evidence="1">cv. Heinz 1706</strain>
    </source>
</reference>